<dbReference type="AlphaFoldDB" id="A0A833GYC1"/>
<name>A0A833GYC1_9LEPT</name>
<protein>
    <submittedName>
        <fullName evidence="2">HEAT repeat domain-containing protein</fullName>
    </submittedName>
</protein>
<dbReference type="Gene3D" id="1.25.10.10">
    <property type="entry name" value="Leucine-rich Repeat Variant"/>
    <property type="match status" value="1"/>
</dbReference>
<evidence type="ECO:0000313" key="2">
    <source>
        <dbReference type="EMBL" id="KAB2929615.1"/>
    </source>
</evidence>
<dbReference type="EMBL" id="WBUI01000028">
    <property type="protein sequence ID" value="KAB2929615.1"/>
    <property type="molecule type" value="Genomic_DNA"/>
</dbReference>
<proteinExistence type="predicted"/>
<dbReference type="SUPFAM" id="SSF48371">
    <property type="entry name" value="ARM repeat"/>
    <property type="match status" value="1"/>
</dbReference>
<comment type="caution">
    <text evidence="2">The sequence shown here is derived from an EMBL/GenBank/DDBJ whole genome shotgun (WGS) entry which is preliminary data.</text>
</comment>
<feature type="region of interest" description="Disordered" evidence="1">
    <location>
        <begin position="309"/>
        <end position="329"/>
    </location>
</feature>
<dbReference type="Pfam" id="PF13646">
    <property type="entry name" value="HEAT_2"/>
    <property type="match status" value="1"/>
</dbReference>
<evidence type="ECO:0000313" key="3">
    <source>
        <dbReference type="Proteomes" id="UP000460298"/>
    </source>
</evidence>
<evidence type="ECO:0000256" key="1">
    <source>
        <dbReference type="SAM" id="MobiDB-lite"/>
    </source>
</evidence>
<organism evidence="2 3">
    <name type="scientific">Leptonema illini</name>
    <dbReference type="NCBI Taxonomy" id="183"/>
    <lineage>
        <taxon>Bacteria</taxon>
        <taxon>Pseudomonadati</taxon>
        <taxon>Spirochaetota</taxon>
        <taxon>Spirochaetia</taxon>
        <taxon>Leptospirales</taxon>
        <taxon>Leptospiraceae</taxon>
        <taxon>Leptonema</taxon>
    </lineage>
</organism>
<accession>A0A833GYC1</accession>
<gene>
    <name evidence="2" type="ORF">F9K24_19085</name>
</gene>
<dbReference type="InterPro" id="IPR011989">
    <property type="entry name" value="ARM-like"/>
</dbReference>
<sequence length="503" mass="56739">MRRIFSISKYPFKYLLMAVVLLLTMTRCASTVSRSELDTAQSLAESGQEQALQELFERRQNVPEKDKERYVEVIGEGKSDQSSVMLRELYRDPGYETQRPAILKELIERPGETDAQFVRKSVTANPELFGPELEAALLRRADRPSAETLLSMVEAGRTTLKPESIRLFGETSLQQALPLLIKHCDAGNDTGITMQSIARMSTPDSGQYIMATAQKGDHPARLDAIRQLAAAPDQDEARALLHSLIEHNPDTHVAALEALGGMGFNEESYDIVTALYHQSDDETTRQAAIQTMAAMRQIDPEALAAELNRGKTEVEESEETEESTEEKIVKRVDRDQRSLKDAYRDPRRLTDIVKDNNRQKQVVKEEKPVAIKKKALYRLDESAAASRRYAARLDRSFQRLFGKDAGDVRLKIHNGLLTYAGSNSNNAAFIQRSYQKGFGVEADRSKELLKQGLRLQHSLDAVITNITREYARRDLQVYALSSFFAIKRKQAEALLDAHRRRAL</sequence>
<feature type="compositionally biased region" description="Acidic residues" evidence="1">
    <location>
        <begin position="315"/>
        <end position="324"/>
    </location>
</feature>
<reference evidence="2 3" key="1">
    <citation type="submission" date="2019-10" db="EMBL/GenBank/DDBJ databases">
        <title>Extracellular Electron Transfer in a Candidatus Methanoperedens spp. Enrichment Culture.</title>
        <authorList>
            <person name="Berger S."/>
            <person name="Rangel Shaw D."/>
            <person name="Berben T."/>
            <person name="In 'T Zandt M."/>
            <person name="Frank J."/>
            <person name="Reimann J."/>
            <person name="Jetten M.S.M."/>
            <person name="Welte C.U."/>
        </authorList>
    </citation>
    <scope>NUCLEOTIDE SEQUENCE [LARGE SCALE GENOMIC DNA]</scope>
    <source>
        <strain evidence="2">SB12</strain>
    </source>
</reference>
<dbReference type="Proteomes" id="UP000460298">
    <property type="component" value="Unassembled WGS sequence"/>
</dbReference>
<dbReference type="InterPro" id="IPR016024">
    <property type="entry name" value="ARM-type_fold"/>
</dbReference>